<organism evidence="1">
    <name type="scientific">uncultured Caudovirales phage</name>
    <dbReference type="NCBI Taxonomy" id="2100421"/>
    <lineage>
        <taxon>Viruses</taxon>
        <taxon>Duplodnaviria</taxon>
        <taxon>Heunggongvirae</taxon>
        <taxon>Uroviricota</taxon>
        <taxon>Caudoviricetes</taxon>
        <taxon>Peduoviridae</taxon>
        <taxon>Maltschvirus</taxon>
        <taxon>Maltschvirus maltsch</taxon>
    </lineage>
</organism>
<evidence type="ECO:0000313" key="1">
    <source>
        <dbReference type="EMBL" id="CAB4166764.1"/>
    </source>
</evidence>
<accession>A0A6J5PGF4</accession>
<gene>
    <name evidence="1" type="ORF">UFOVP844_51</name>
</gene>
<sequence length="110" mass="12966">MSKRNDFSKTVENTVPVTEREKQWLDEEVDIEFYNIEEPGMINKFPYGGTKNFKVYTLLHGGKYKLPRKVIKHLESRQTPIWKWQPDGLGGMTKKLTGMKPRFQCRQVFA</sequence>
<reference evidence="1" key="1">
    <citation type="submission" date="2020-04" db="EMBL/GenBank/DDBJ databases">
        <authorList>
            <person name="Chiriac C."/>
            <person name="Salcher M."/>
            <person name="Ghai R."/>
            <person name="Kavagutti S V."/>
        </authorList>
    </citation>
    <scope>NUCLEOTIDE SEQUENCE</scope>
</reference>
<protein>
    <submittedName>
        <fullName evidence="1">Uncharacterized protein</fullName>
    </submittedName>
</protein>
<proteinExistence type="predicted"/>
<name>A0A6J5PGF4_9CAUD</name>
<dbReference type="EMBL" id="LR796795">
    <property type="protein sequence ID" value="CAB4166764.1"/>
    <property type="molecule type" value="Genomic_DNA"/>
</dbReference>